<gene>
    <name evidence="2" type="ordered locus">PYCH_12780</name>
</gene>
<reference evidence="2 3" key="1">
    <citation type="journal article" date="2011" name="J. Bacteriol.">
        <title>Complete genome sequence of the obligate piezophilic hyperthermophilic archaeon Pyrococcus yayanosii CH1.</title>
        <authorList>
            <person name="Jun X."/>
            <person name="Lupeng L."/>
            <person name="Minjuan X."/>
            <person name="Oger P."/>
            <person name="Fengping W."/>
            <person name="Jebbar M."/>
            <person name="Xiang X."/>
        </authorList>
    </citation>
    <scope>NUCLEOTIDE SEQUENCE [LARGE SCALE GENOMIC DNA]</scope>
    <source>
        <strain evidence="3">CH1 / JCM 16557</strain>
    </source>
</reference>
<name>F8AFB7_PYRYC</name>
<keyword evidence="3" id="KW-1185">Reference proteome</keyword>
<dbReference type="STRING" id="529709.PYCH_12780"/>
<dbReference type="OrthoDB" id="86316at2157"/>
<dbReference type="RefSeq" id="WP_013906006.1">
    <property type="nucleotide sequence ID" value="NC_015680.1"/>
</dbReference>
<keyword evidence="1" id="KW-0812">Transmembrane</keyword>
<keyword evidence="1" id="KW-0472">Membrane</keyword>
<accession>F8AFB7</accession>
<dbReference type="EMBL" id="CP002779">
    <property type="protein sequence ID" value="AEH24950.1"/>
    <property type="molecule type" value="Genomic_DNA"/>
</dbReference>
<evidence type="ECO:0000313" key="3">
    <source>
        <dbReference type="Proteomes" id="UP000008386"/>
    </source>
</evidence>
<feature type="transmembrane region" description="Helical" evidence="1">
    <location>
        <begin position="265"/>
        <end position="282"/>
    </location>
</feature>
<keyword evidence="1" id="KW-1133">Transmembrane helix</keyword>
<protein>
    <submittedName>
        <fullName evidence="2">Uncharacterized protein</fullName>
    </submittedName>
</protein>
<dbReference type="GeneID" id="10837850"/>
<proteinExistence type="predicted"/>
<dbReference type="eggNOG" id="arCOG07079">
    <property type="taxonomic scope" value="Archaea"/>
</dbReference>
<dbReference type="Proteomes" id="UP000008386">
    <property type="component" value="Chromosome"/>
</dbReference>
<dbReference type="AlphaFoldDB" id="F8AFB7"/>
<sequence>MRKVYFVFAFSLLLLLPALAASSALQDDDKCKITGKIMVTALNQTDSHTYKTVPFVVSGARGNVVYEGDVRIIECRDLGSSVNVTVELTVTERDEDLRQLIDLHYLNPKIANKKFMFNFIVDKRTNTFELNGTRVLFPFYLFKGDDFRPFHIFEFLKMEKENRINAYLGDNTKVIIRDAVILKSTRDFTYVFCSGSITGNITCEDPVPVRYTELVTKSSYVAGANLLYPRDPFGLHDGPVLLGFQLIPSDEIIEVLKASDSTNKIFWVVPVGISAGIGLLILRRRR</sequence>
<evidence type="ECO:0000313" key="2">
    <source>
        <dbReference type="EMBL" id="AEH24950.1"/>
    </source>
</evidence>
<evidence type="ECO:0000256" key="1">
    <source>
        <dbReference type="SAM" id="Phobius"/>
    </source>
</evidence>
<dbReference type="HOGENOM" id="CLU_084676_0_0_2"/>
<organism evidence="2 3">
    <name type="scientific">Pyrococcus yayanosii (strain CH1 / JCM 16557)</name>
    <dbReference type="NCBI Taxonomy" id="529709"/>
    <lineage>
        <taxon>Archaea</taxon>
        <taxon>Methanobacteriati</taxon>
        <taxon>Methanobacteriota</taxon>
        <taxon>Thermococci</taxon>
        <taxon>Thermococcales</taxon>
        <taxon>Thermococcaceae</taxon>
        <taxon>Pyrococcus</taxon>
    </lineage>
</organism>
<dbReference type="KEGG" id="pya:PYCH_12780"/>